<gene>
    <name evidence="2" type="ORF">WN51_02377</name>
</gene>
<evidence type="ECO:0000256" key="1">
    <source>
        <dbReference type="SAM" id="MobiDB-lite"/>
    </source>
</evidence>
<name>A0A0M8ZVI3_9HYME</name>
<evidence type="ECO:0000313" key="3">
    <source>
        <dbReference type="Proteomes" id="UP000053105"/>
    </source>
</evidence>
<organism evidence="2 3">
    <name type="scientific">Melipona quadrifasciata</name>
    <dbReference type="NCBI Taxonomy" id="166423"/>
    <lineage>
        <taxon>Eukaryota</taxon>
        <taxon>Metazoa</taxon>
        <taxon>Ecdysozoa</taxon>
        <taxon>Arthropoda</taxon>
        <taxon>Hexapoda</taxon>
        <taxon>Insecta</taxon>
        <taxon>Pterygota</taxon>
        <taxon>Neoptera</taxon>
        <taxon>Endopterygota</taxon>
        <taxon>Hymenoptera</taxon>
        <taxon>Apocrita</taxon>
        <taxon>Aculeata</taxon>
        <taxon>Apoidea</taxon>
        <taxon>Anthophila</taxon>
        <taxon>Apidae</taxon>
        <taxon>Melipona</taxon>
    </lineage>
</organism>
<dbReference type="AlphaFoldDB" id="A0A0M8ZVI3"/>
<dbReference type="Proteomes" id="UP000053105">
    <property type="component" value="Unassembled WGS sequence"/>
</dbReference>
<protein>
    <submittedName>
        <fullName evidence="2">Uncharacterized protein</fullName>
    </submittedName>
</protein>
<reference evidence="2 3" key="1">
    <citation type="submission" date="2015-07" db="EMBL/GenBank/DDBJ databases">
        <title>The genome of Melipona quadrifasciata.</title>
        <authorList>
            <person name="Pan H."/>
            <person name="Kapheim K."/>
        </authorList>
    </citation>
    <scope>NUCLEOTIDE SEQUENCE [LARGE SCALE GENOMIC DNA]</scope>
    <source>
        <strain evidence="2">0111107301</strain>
        <tissue evidence="2">Whole body</tissue>
    </source>
</reference>
<accession>A0A0M8ZVI3</accession>
<dbReference type="STRING" id="166423.A0A0M8ZVI3"/>
<feature type="compositionally biased region" description="Basic and acidic residues" evidence="1">
    <location>
        <begin position="171"/>
        <end position="184"/>
    </location>
</feature>
<keyword evidence="3" id="KW-1185">Reference proteome</keyword>
<sequence length="261" mass="29741">MLGQLKSLKLTKLTRLCKIILLEMSLSLYYWDIFGNSELYRHLAIYGDDCGIIMWHYLTKYSLICFDSLNLLTILTYEIELCNKLSQSFLRKPKLQISSLLKLTREQQQTKLITNPLNYSVQNTQQQCWNILLLKVASSGATLMQRKLAIGRFGSLGVRDSGGGKVSKRAKPVDRDAEDNRDNEDYYYEDVEERNNPTNEAPIVPPGFLSPSVREYLDLGKSIPGKTRNLGRKYNGEAKQLKYLDETAKLDTGSLLELLTG</sequence>
<evidence type="ECO:0000313" key="2">
    <source>
        <dbReference type="EMBL" id="KOX71807.1"/>
    </source>
</evidence>
<dbReference type="OrthoDB" id="7610695at2759"/>
<feature type="region of interest" description="Disordered" evidence="1">
    <location>
        <begin position="160"/>
        <end position="184"/>
    </location>
</feature>
<proteinExistence type="predicted"/>
<dbReference type="EMBL" id="KQ435830">
    <property type="protein sequence ID" value="KOX71807.1"/>
    <property type="molecule type" value="Genomic_DNA"/>
</dbReference>